<dbReference type="InterPro" id="IPR019734">
    <property type="entry name" value="TPR_rpt"/>
</dbReference>
<dbReference type="InterPro" id="IPR016032">
    <property type="entry name" value="Sig_transdc_resp-reg_C-effctor"/>
</dbReference>
<dbReference type="AlphaFoldDB" id="A0A7G1NXC2"/>
<dbReference type="SMART" id="SM00862">
    <property type="entry name" value="Trans_reg_C"/>
    <property type="match status" value="1"/>
</dbReference>
<dbReference type="InterPro" id="IPR027417">
    <property type="entry name" value="P-loop_NTPase"/>
</dbReference>
<evidence type="ECO:0000256" key="4">
    <source>
        <dbReference type="ARBA" id="ARBA00023125"/>
    </source>
</evidence>
<evidence type="ECO:0000313" key="9">
    <source>
        <dbReference type="EMBL" id="BCL26186.1"/>
    </source>
</evidence>
<dbReference type="SMART" id="SM01043">
    <property type="entry name" value="BTAD"/>
    <property type="match status" value="1"/>
</dbReference>
<dbReference type="GO" id="GO:0003677">
    <property type="term" value="F:DNA binding"/>
    <property type="evidence" value="ECO:0007669"/>
    <property type="project" value="UniProtKB-UniRule"/>
</dbReference>
<dbReference type="EMBL" id="AP023440">
    <property type="protein sequence ID" value="BCL26186.1"/>
    <property type="molecule type" value="Genomic_DNA"/>
</dbReference>
<name>A0A7G1NXC2_9ACTN</name>
<dbReference type="PANTHER" id="PTHR35807">
    <property type="entry name" value="TRANSCRIPTIONAL REGULATOR REDD-RELATED"/>
    <property type="match status" value="1"/>
</dbReference>
<comment type="similarity">
    <text evidence="1">Belongs to the AfsR/DnrI/RedD regulatory family.</text>
</comment>
<organism evidence="9 10">
    <name type="scientific">Streptomyces aurantiacus</name>
    <dbReference type="NCBI Taxonomy" id="47760"/>
    <lineage>
        <taxon>Bacteria</taxon>
        <taxon>Bacillati</taxon>
        <taxon>Actinomycetota</taxon>
        <taxon>Actinomycetes</taxon>
        <taxon>Kitasatosporales</taxon>
        <taxon>Streptomycetaceae</taxon>
        <taxon>Streptomyces</taxon>
        <taxon>Streptomyces aurantiacus group</taxon>
    </lineage>
</organism>
<keyword evidence="10" id="KW-1185">Reference proteome</keyword>
<dbReference type="GO" id="GO:0043531">
    <property type="term" value="F:ADP binding"/>
    <property type="evidence" value="ECO:0007669"/>
    <property type="project" value="InterPro"/>
</dbReference>
<dbReference type="InterPro" id="IPR051677">
    <property type="entry name" value="AfsR-DnrI-RedD_regulator"/>
</dbReference>
<accession>A0A7G1NXC2</accession>
<dbReference type="CDD" id="cd15831">
    <property type="entry name" value="BTAD"/>
    <property type="match status" value="1"/>
</dbReference>
<dbReference type="Gene3D" id="1.10.10.10">
    <property type="entry name" value="Winged helix-like DNA-binding domain superfamily/Winged helix DNA-binding domain"/>
    <property type="match status" value="1"/>
</dbReference>
<keyword evidence="2" id="KW-0902">Two-component regulatory system</keyword>
<evidence type="ECO:0000259" key="8">
    <source>
        <dbReference type="PROSITE" id="PS51755"/>
    </source>
</evidence>
<keyword evidence="5" id="KW-0804">Transcription</keyword>
<gene>
    <name evidence="9" type="ORF">GCM10017557_10450</name>
</gene>
<dbReference type="GO" id="GO:0006355">
    <property type="term" value="P:regulation of DNA-templated transcription"/>
    <property type="evidence" value="ECO:0007669"/>
    <property type="project" value="InterPro"/>
</dbReference>
<dbReference type="PROSITE" id="PS50005">
    <property type="entry name" value="TPR"/>
    <property type="match status" value="1"/>
</dbReference>
<dbReference type="PROSITE" id="PS51755">
    <property type="entry name" value="OMPR_PHOB"/>
    <property type="match status" value="1"/>
</dbReference>
<dbReference type="SMART" id="SM00028">
    <property type="entry name" value="TPR"/>
    <property type="match status" value="4"/>
</dbReference>
<dbReference type="Gene3D" id="1.25.40.10">
    <property type="entry name" value="Tetratricopeptide repeat domain"/>
    <property type="match status" value="3"/>
</dbReference>
<dbReference type="InterPro" id="IPR011990">
    <property type="entry name" value="TPR-like_helical_dom_sf"/>
</dbReference>
<dbReference type="KEGG" id="sgm:GCM10017557_10450"/>
<dbReference type="PRINTS" id="PR00364">
    <property type="entry name" value="DISEASERSIST"/>
</dbReference>
<feature type="DNA-binding region" description="OmpR/PhoB-type" evidence="7">
    <location>
        <begin position="1"/>
        <end position="99"/>
    </location>
</feature>
<proteinExistence type="inferred from homology"/>
<reference evidence="9 10" key="1">
    <citation type="journal article" date="2014" name="Int. J. Syst. Evol. Microbiol.">
        <title>Complete genome sequence of Corynebacterium casei LMG S-19264T (=DSM 44701T), isolated from a smear-ripened cheese.</title>
        <authorList>
            <consortium name="US DOE Joint Genome Institute (JGI-PGF)"/>
            <person name="Walter F."/>
            <person name="Albersmeier A."/>
            <person name="Kalinowski J."/>
            <person name="Ruckert C."/>
        </authorList>
    </citation>
    <scope>NUCLEOTIDE SEQUENCE [LARGE SCALE GENOMIC DNA]</scope>
    <source>
        <strain evidence="9 10">JCM 4677</strain>
    </source>
</reference>
<keyword evidence="3" id="KW-0805">Transcription regulation</keyword>
<dbReference type="RefSeq" id="WP_190849517.1">
    <property type="nucleotide sequence ID" value="NZ_AP023440.1"/>
</dbReference>
<dbReference type="SUPFAM" id="SSF46894">
    <property type="entry name" value="C-terminal effector domain of the bipartite response regulators"/>
    <property type="match status" value="1"/>
</dbReference>
<dbReference type="PANTHER" id="PTHR35807:SF1">
    <property type="entry name" value="TRANSCRIPTIONAL REGULATOR REDD"/>
    <property type="match status" value="1"/>
</dbReference>
<evidence type="ECO:0000256" key="1">
    <source>
        <dbReference type="ARBA" id="ARBA00005820"/>
    </source>
</evidence>
<dbReference type="InterPro" id="IPR005158">
    <property type="entry name" value="BTAD"/>
</dbReference>
<feature type="domain" description="OmpR/PhoB-type" evidence="8">
    <location>
        <begin position="1"/>
        <end position="99"/>
    </location>
</feature>
<dbReference type="Gene3D" id="3.40.50.300">
    <property type="entry name" value="P-loop containing nucleotide triphosphate hydrolases"/>
    <property type="match status" value="1"/>
</dbReference>
<dbReference type="InterPro" id="IPR001867">
    <property type="entry name" value="OmpR/PhoB-type_DNA-bd"/>
</dbReference>
<sequence length="950" mass="102634">MHERLRFAVLGPVKAWRGQDEIELGPSQQRAVLAVLLLAEGSQVLTSGLVDAVWGARPPASALGNLRTYVHGLRRALDPAGKITTSAIRFTGDGYQLRISPDQLDLHVFREFLALAEQARRSGDTRESAEQLRRGLALWHGTPLAGIRGEYAQAQRQRLEEQRLSAQATHLTAELSSGAHTKAATELTGLVAEHPLDERFRELLMLALYRSGRQAAALQTYREAQTVLVDELGVDPGPALQEMYQRVLRADTELLALPAPGKPVPASAPVPICEFPVPAQLPASLTVFVGRDTELAEVSASFLGGTMAISAIAGMAGVGKSTFAVHWARRIADRFPDGQLYLNLRGFDPVGLPVPPEHALRILLESLGTDPRPLPSEVDALAGIYRTRLVGKRVLVLLDNVRDATQVRPLLPGEPGCLVIVTSRNRLSDLVALDGAHLQELDILSPAEARALLARRLGQQRVAAEPQAVEEIIAQCARLPLALAVTAARAAVRSAFSLETIAAELRDSASNLDAFHHSNATADVRAVFSWSYHALSPDAAYLFRLLSLHPGPDVTLPAAASLAGLTIPHTRHLLSELIQTHLTDETVPGRYASHDLLRTYAGELAATIDSPQHIAAARQRIFDHYLHTAREALGLTAERALIAMSRPAAGVRAEGFAGDTTKAAAWLAAEQAVLLAAVEQAATHRYDIHAWQLAWATANHLHWQGRWHEHERIHRTAMVAAGRLGDRTAKAHAHHGLATAAAALGGFDEARGHIERAVQLFAELGDTRALAESCRTMASVAKQQGDPKAALGAAQQFLAFQQAHNGQDSEDSRGRRATAAGLNAVAWCHTLLGQHEQALERSREALALCQELDCVTGAAETWDGIGQAHHNLGQYEQAVVAYRNALDLFRSSDFPWMSASTLERLGITYLSTDCPAAAGAVWTEALGVKNQLGNHANTESLRIRLRQLGQ</sequence>
<evidence type="ECO:0000256" key="3">
    <source>
        <dbReference type="ARBA" id="ARBA00023015"/>
    </source>
</evidence>
<evidence type="ECO:0000313" key="10">
    <source>
        <dbReference type="Proteomes" id="UP000516444"/>
    </source>
</evidence>
<dbReference type="Pfam" id="PF03704">
    <property type="entry name" value="BTAD"/>
    <property type="match status" value="1"/>
</dbReference>
<dbReference type="InterPro" id="IPR036388">
    <property type="entry name" value="WH-like_DNA-bd_sf"/>
</dbReference>
<feature type="repeat" description="TPR" evidence="6">
    <location>
        <begin position="859"/>
        <end position="892"/>
    </location>
</feature>
<keyword evidence="4 7" id="KW-0238">DNA-binding</keyword>
<evidence type="ECO:0000256" key="6">
    <source>
        <dbReference type="PROSITE-ProRule" id="PRU00339"/>
    </source>
</evidence>
<dbReference type="GO" id="GO:0000160">
    <property type="term" value="P:phosphorelay signal transduction system"/>
    <property type="evidence" value="ECO:0007669"/>
    <property type="project" value="UniProtKB-KW"/>
</dbReference>
<dbReference type="Pfam" id="PF13424">
    <property type="entry name" value="TPR_12"/>
    <property type="match status" value="1"/>
</dbReference>
<evidence type="ECO:0000256" key="7">
    <source>
        <dbReference type="PROSITE-ProRule" id="PRU01091"/>
    </source>
</evidence>
<protein>
    <submittedName>
        <fullName evidence="9">SARP family transcriptional regulator</fullName>
    </submittedName>
</protein>
<evidence type="ECO:0000256" key="5">
    <source>
        <dbReference type="ARBA" id="ARBA00023163"/>
    </source>
</evidence>
<dbReference type="SUPFAM" id="SSF48452">
    <property type="entry name" value="TPR-like"/>
    <property type="match status" value="3"/>
</dbReference>
<dbReference type="Proteomes" id="UP000516444">
    <property type="component" value="Chromosome"/>
</dbReference>
<evidence type="ECO:0000256" key="2">
    <source>
        <dbReference type="ARBA" id="ARBA00023012"/>
    </source>
</evidence>
<keyword evidence="6" id="KW-0802">TPR repeat</keyword>
<dbReference type="SUPFAM" id="SSF52540">
    <property type="entry name" value="P-loop containing nucleoside triphosphate hydrolases"/>
    <property type="match status" value="1"/>
</dbReference>